<organism evidence="1 2">
    <name type="scientific">Pseudoalteromonas arctica</name>
    <dbReference type="NCBI Taxonomy" id="394751"/>
    <lineage>
        <taxon>Bacteria</taxon>
        <taxon>Pseudomonadati</taxon>
        <taxon>Pseudomonadota</taxon>
        <taxon>Gammaproteobacteria</taxon>
        <taxon>Alteromonadales</taxon>
        <taxon>Pseudoalteromonadaceae</taxon>
        <taxon>Pseudoalteromonas</taxon>
    </lineage>
</organism>
<gene>
    <name evidence="1" type="ORF">HHO47_06430</name>
</gene>
<comment type="caution">
    <text evidence="1">The sequence shown here is derived from an EMBL/GenBank/DDBJ whole genome shotgun (WGS) entry which is preliminary data.</text>
</comment>
<accession>A0A7Y0HC33</accession>
<name>A0A7Y0HC33_9GAMM</name>
<reference evidence="1" key="1">
    <citation type="submission" date="2020-04" db="EMBL/GenBank/DDBJ databases">
        <title>Genome Sequencing for Pseudoaltermonas arctica.</title>
        <authorList>
            <person name="Elkins N.S."/>
        </authorList>
    </citation>
    <scope>NUCLEOTIDE SEQUENCE [LARGE SCALE GENOMIC DNA]</scope>
    <source>
        <strain evidence="1">NEC-BIFX-2020_0012</strain>
    </source>
</reference>
<dbReference type="AlphaFoldDB" id="A0A7Y0HC33"/>
<sequence length="96" mass="10835">MTTENTACNCFTDNLERVKNHLIAQGTIPEGAKDVEFKWRDQTFSLSGGDRAPVNPRVEFEFRAPKKGGGHAKNLRKDNVSIYANYCCYCGRKYGK</sequence>
<protein>
    <submittedName>
        <fullName evidence="1">Uncharacterized protein</fullName>
    </submittedName>
</protein>
<dbReference type="Proteomes" id="UP000570493">
    <property type="component" value="Unassembled WGS sequence"/>
</dbReference>
<dbReference type="EMBL" id="JABBMT010000007">
    <property type="protein sequence ID" value="NMM40492.1"/>
    <property type="molecule type" value="Genomic_DNA"/>
</dbReference>
<evidence type="ECO:0000313" key="1">
    <source>
        <dbReference type="EMBL" id="NMM40492.1"/>
    </source>
</evidence>
<dbReference type="RefSeq" id="WP_169019552.1">
    <property type="nucleotide sequence ID" value="NZ_JABBMT010000007.1"/>
</dbReference>
<evidence type="ECO:0000313" key="2">
    <source>
        <dbReference type="Proteomes" id="UP000570493"/>
    </source>
</evidence>
<proteinExistence type="predicted"/>
<keyword evidence="2" id="KW-1185">Reference proteome</keyword>